<protein>
    <submittedName>
        <fullName evidence="1">Uncharacterized protein</fullName>
    </submittedName>
</protein>
<comment type="caution">
    <text evidence="1">The sequence shown here is derived from an EMBL/GenBank/DDBJ whole genome shotgun (WGS) entry which is preliminary data.</text>
</comment>
<dbReference type="EMBL" id="JAUJYO010000006">
    <property type="protein sequence ID" value="KAK1314366.1"/>
    <property type="molecule type" value="Genomic_DNA"/>
</dbReference>
<accession>A0AAV9ELM4</accession>
<dbReference type="Proteomes" id="UP001180020">
    <property type="component" value="Unassembled WGS sequence"/>
</dbReference>
<dbReference type="AlphaFoldDB" id="A0AAV9ELM4"/>
<reference evidence="1" key="1">
    <citation type="journal article" date="2023" name="Nat. Commun.">
        <title>Diploid and tetraploid genomes of Acorus and the evolution of monocots.</title>
        <authorList>
            <person name="Ma L."/>
            <person name="Liu K.W."/>
            <person name="Li Z."/>
            <person name="Hsiao Y.Y."/>
            <person name="Qi Y."/>
            <person name="Fu T."/>
            <person name="Tang G.D."/>
            <person name="Zhang D."/>
            <person name="Sun W.H."/>
            <person name="Liu D.K."/>
            <person name="Li Y."/>
            <person name="Chen G.Z."/>
            <person name="Liu X.D."/>
            <person name="Liao X.Y."/>
            <person name="Jiang Y.T."/>
            <person name="Yu X."/>
            <person name="Hao Y."/>
            <person name="Huang J."/>
            <person name="Zhao X.W."/>
            <person name="Ke S."/>
            <person name="Chen Y.Y."/>
            <person name="Wu W.L."/>
            <person name="Hsu J.L."/>
            <person name="Lin Y.F."/>
            <person name="Huang M.D."/>
            <person name="Li C.Y."/>
            <person name="Huang L."/>
            <person name="Wang Z.W."/>
            <person name="Zhao X."/>
            <person name="Zhong W.Y."/>
            <person name="Peng D.H."/>
            <person name="Ahmad S."/>
            <person name="Lan S."/>
            <person name="Zhang J.S."/>
            <person name="Tsai W.C."/>
            <person name="Van de Peer Y."/>
            <person name="Liu Z.J."/>
        </authorList>
    </citation>
    <scope>NUCLEOTIDE SEQUENCE</scope>
    <source>
        <strain evidence="1">CP</strain>
    </source>
</reference>
<proteinExistence type="predicted"/>
<evidence type="ECO:0000313" key="2">
    <source>
        <dbReference type="Proteomes" id="UP001180020"/>
    </source>
</evidence>
<keyword evidence="2" id="KW-1185">Reference proteome</keyword>
<reference evidence="1" key="2">
    <citation type="submission" date="2023-06" db="EMBL/GenBank/DDBJ databases">
        <authorList>
            <person name="Ma L."/>
            <person name="Liu K.-W."/>
            <person name="Li Z."/>
            <person name="Hsiao Y.-Y."/>
            <person name="Qi Y."/>
            <person name="Fu T."/>
            <person name="Tang G."/>
            <person name="Zhang D."/>
            <person name="Sun W.-H."/>
            <person name="Liu D.-K."/>
            <person name="Li Y."/>
            <person name="Chen G.-Z."/>
            <person name="Liu X.-D."/>
            <person name="Liao X.-Y."/>
            <person name="Jiang Y.-T."/>
            <person name="Yu X."/>
            <person name="Hao Y."/>
            <person name="Huang J."/>
            <person name="Zhao X.-W."/>
            <person name="Ke S."/>
            <person name="Chen Y.-Y."/>
            <person name="Wu W.-L."/>
            <person name="Hsu J.-L."/>
            <person name="Lin Y.-F."/>
            <person name="Huang M.-D."/>
            <person name="Li C.-Y."/>
            <person name="Huang L."/>
            <person name="Wang Z.-W."/>
            <person name="Zhao X."/>
            <person name="Zhong W.-Y."/>
            <person name="Peng D.-H."/>
            <person name="Ahmad S."/>
            <person name="Lan S."/>
            <person name="Zhang J.-S."/>
            <person name="Tsai W.-C."/>
            <person name="Van De Peer Y."/>
            <person name="Liu Z.-J."/>
        </authorList>
    </citation>
    <scope>NUCLEOTIDE SEQUENCE</scope>
    <source>
        <strain evidence="1">CP</strain>
        <tissue evidence="1">Leaves</tissue>
    </source>
</reference>
<gene>
    <name evidence="1" type="ORF">QJS10_CPA06g01155</name>
</gene>
<evidence type="ECO:0000313" key="1">
    <source>
        <dbReference type="EMBL" id="KAK1314366.1"/>
    </source>
</evidence>
<name>A0AAV9ELM4_ACOCL</name>
<organism evidence="1 2">
    <name type="scientific">Acorus calamus</name>
    <name type="common">Sweet flag</name>
    <dbReference type="NCBI Taxonomy" id="4465"/>
    <lineage>
        <taxon>Eukaryota</taxon>
        <taxon>Viridiplantae</taxon>
        <taxon>Streptophyta</taxon>
        <taxon>Embryophyta</taxon>
        <taxon>Tracheophyta</taxon>
        <taxon>Spermatophyta</taxon>
        <taxon>Magnoliopsida</taxon>
        <taxon>Liliopsida</taxon>
        <taxon>Acoraceae</taxon>
        <taxon>Acorus</taxon>
    </lineage>
</organism>
<sequence>MGGDGKVYSLEDVSKHNTLRIAGLSSTASGHSTTVQGLAVLPIGLEFKSWP</sequence>